<feature type="region of interest" description="Disordered" evidence="2">
    <location>
        <begin position="573"/>
        <end position="599"/>
    </location>
</feature>
<dbReference type="InterPro" id="IPR004000">
    <property type="entry name" value="Actin"/>
</dbReference>
<protein>
    <submittedName>
        <fullName evidence="3">Uncharacterized protein</fullName>
    </submittedName>
</protein>
<dbReference type="SMART" id="SM00268">
    <property type="entry name" value="ACTIN"/>
    <property type="match status" value="1"/>
</dbReference>
<gene>
    <name evidence="3" type="ORF">SCODWIG_01979</name>
</gene>
<evidence type="ECO:0000256" key="2">
    <source>
        <dbReference type="SAM" id="MobiDB-lite"/>
    </source>
</evidence>
<evidence type="ECO:0000256" key="1">
    <source>
        <dbReference type="RuleBase" id="RU000487"/>
    </source>
</evidence>
<dbReference type="InterPro" id="IPR043129">
    <property type="entry name" value="ATPase_NBD"/>
</dbReference>
<dbReference type="EMBL" id="UFAJ01000299">
    <property type="protein sequence ID" value="SSD60218.1"/>
    <property type="molecule type" value="Genomic_DNA"/>
</dbReference>
<reference evidence="4" key="1">
    <citation type="submission" date="2018-06" db="EMBL/GenBank/DDBJ databases">
        <authorList>
            <person name="Guldener U."/>
        </authorList>
    </citation>
    <scope>NUCLEOTIDE SEQUENCE [LARGE SCALE GENOMIC DNA]</scope>
    <source>
        <strain evidence="4">UTAD17</strain>
    </source>
</reference>
<dbReference type="Proteomes" id="UP000262825">
    <property type="component" value="Unassembled WGS sequence"/>
</dbReference>
<dbReference type="Pfam" id="PF00022">
    <property type="entry name" value="Actin"/>
    <property type="match status" value="1"/>
</dbReference>
<keyword evidence="4" id="KW-1185">Reference proteome</keyword>
<proteinExistence type="inferred from homology"/>
<organism evidence="3 4">
    <name type="scientific">Saccharomycodes ludwigii</name>
    <dbReference type="NCBI Taxonomy" id="36035"/>
    <lineage>
        <taxon>Eukaryota</taxon>
        <taxon>Fungi</taxon>
        <taxon>Dikarya</taxon>
        <taxon>Ascomycota</taxon>
        <taxon>Saccharomycotina</taxon>
        <taxon>Saccharomycetes</taxon>
        <taxon>Saccharomycodales</taxon>
        <taxon>Saccharomycodaceae</taxon>
        <taxon>Saccharomycodes</taxon>
    </lineage>
</organism>
<dbReference type="Gene3D" id="3.30.420.580">
    <property type="match status" value="1"/>
</dbReference>
<dbReference type="SUPFAM" id="SSF53067">
    <property type="entry name" value="Actin-like ATPase domain"/>
    <property type="match status" value="2"/>
</dbReference>
<dbReference type="Gene3D" id="3.90.640.10">
    <property type="entry name" value="Actin, Chain A, domain 4"/>
    <property type="match status" value="1"/>
</dbReference>
<feature type="region of interest" description="Disordered" evidence="2">
    <location>
        <begin position="716"/>
        <end position="745"/>
    </location>
</feature>
<dbReference type="VEuPathDB" id="FungiDB:SCODWIG_01979"/>
<comment type="similarity">
    <text evidence="1">Belongs to the actin family.</text>
</comment>
<evidence type="ECO:0000313" key="4">
    <source>
        <dbReference type="Proteomes" id="UP000262825"/>
    </source>
</evidence>
<dbReference type="PANTHER" id="PTHR11937">
    <property type="entry name" value="ACTIN"/>
    <property type="match status" value="1"/>
</dbReference>
<evidence type="ECO:0000313" key="3">
    <source>
        <dbReference type="EMBL" id="SSD60218.1"/>
    </source>
</evidence>
<dbReference type="AlphaFoldDB" id="A0A376B6B0"/>
<accession>A0A376B6B0</accession>
<feature type="compositionally biased region" description="Low complexity" evidence="2">
    <location>
        <begin position="725"/>
        <end position="742"/>
    </location>
</feature>
<sequence>MYGSCFQTCALPIYNNNKRSNNSTNNNSKKVPTHLLEKRRLGRIKAAEEFSKKIKKIGIEKIDNESVASYGFIKTVSLINQKNYSSNYIRNDDQIFALRERKALRNTSTNSNTTNGDNNNTDNLPAIVINPGSRFLKIGFSNDETPHIVENCIASLKNSCSSYNTLDFDIRGDPEYKILQKEIRQNFLERMRYYKRKVPNDAKNQVLSFNKSVEVAEISPENDIHRPKWINTDSSAIFFGDEAKLCDPKKYDIRYPFNDNTKSLNTSFNLSDPYYKHSFQLLLGDIYLLFKYCFTNLLKLGNQSNWSNKYKCILIVPDLYDKIYVETLISLLLNELRLKSVAIIQESVATTYGCGISQSSCIVDIGATKTKISCLLDGAIVPQSEIVLNYGDDDITKIFGNFLKEMKFPIELELNAISRNSNLLIETLKKEYCTFEDANVTVQLFNNAVKFTEDDKNNGADGTGKSLKADFKIFDEVITAPMCYFYPGLIRLLHEKNDESGPALKDIYTTSKDVYTNLPNNPTSTSQLNCCGNGSGLYCDMDTDYDIVEKALNMLIGTDPTFKNTVTSTFGNNNNAISGNGGGDTEEENENVVGQNNNSENNLITAKNCNTRGNYTPLEKAIVESILNACIESNQFSKLKIYYNNILIVGGGSLFPSLNSILTDRINIYRPRILASNLFPNMLKKLHSRLKNIQNELTMGNTTGDSSTNATSIVRNNTETSSDGNNHSMTNSNNDNPANNNENKGDELIRNMINDILEAWYKKLSNDQTIAGSNNSGNANSNSTDQEEEIVLGVNVIPSPTDPIIAAWKGGTVLANIKLVEELYITQKDWDALGSRVLQYKCIFEY</sequence>
<name>A0A376B6B0_9ASCO</name>
<dbReference type="Gene3D" id="3.30.420.40">
    <property type="match status" value="2"/>
</dbReference>